<dbReference type="InterPro" id="IPR016181">
    <property type="entry name" value="Acyl_CoA_acyltransferase"/>
</dbReference>
<dbReference type="Pfam" id="PF00583">
    <property type="entry name" value="Acetyltransf_1"/>
    <property type="match status" value="1"/>
</dbReference>
<dbReference type="Gene3D" id="3.40.630.30">
    <property type="match status" value="1"/>
</dbReference>
<dbReference type="InterPro" id="IPR051635">
    <property type="entry name" value="SNAT-like"/>
</dbReference>
<evidence type="ECO:0000313" key="5">
    <source>
        <dbReference type="Proteomes" id="UP000522163"/>
    </source>
</evidence>
<keyword evidence="2" id="KW-0012">Acyltransferase</keyword>
<dbReference type="SUPFAM" id="SSF55729">
    <property type="entry name" value="Acyl-CoA N-acyltransferases (Nat)"/>
    <property type="match status" value="1"/>
</dbReference>
<dbReference type="PANTHER" id="PTHR10908:SF0">
    <property type="entry name" value="SEROTONIN N-ACETYLTRANSFERASE"/>
    <property type="match status" value="1"/>
</dbReference>
<dbReference type="PROSITE" id="PS51186">
    <property type="entry name" value="GNAT"/>
    <property type="match status" value="1"/>
</dbReference>
<dbReference type="AlphaFoldDB" id="A0A7W9SDI7"/>
<gene>
    <name evidence="4" type="ORF">HNQ46_000160</name>
</gene>
<dbReference type="GO" id="GO:0008080">
    <property type="term" value="F:N-acetyltransferase activity"/>
    <property type="evidence" value="ECO:0007669"/>
    <property type="project" value="UniProtKB-ARBA"/>
</dbReference>
<dbReference type="GO" id="GO:0005840">
    <property type="term" value="C:ribosome"/>
    <property type="evidence" value="ECO:0007669"/>
    <property type="project" value="UniProtKB-KW"/>
</dbReference>
<protein>
    <submittedName>
        <fullName evidence="4">Ribosomal protein S18 acetylase RimI-like enzyme</fullName>
    </submittedName>
</protein>
<evidence type="ECO:0000313" key="4">
    <source>
        <dbReference type="EMBL" id="MBB6040199.1"/>
    </source>
</evidence>
<keyword evidence="4" id="KW-0689">Ribosomal protein</keyword>
<dbReference type="PANTHER" id="PTHR10908">
    <property type="entry name" value="SEROTONIN N-ACETYLTRANSFERASE"/>
    <property type="match status" value="1"/>
</dbReference>
<evidence type="ECO:0000256" key="2">
    <source>
        <dbReference type="ARBA" id="ARBA00023315"/>
    </source>
</evidence>
<keyword evidence="4" id="KW-0687">Ribonucleoprotein</keyword>
<dbReference type="GeneID" id="85013734"/>
<evidence type="ECO:0000256" key="1">
    <source>
        <dbReference type="ARBA" id="ARBA00022679"/>
    </source>
</evidence>
<accession>A0A7W9SDI7</accession>
<dbReference type="EMBL" id="JACHHH010000001">
    <property type="protein sequence ID" value="MBB6040199.1"/>
    <property type="molecule type" value="Genomic_DNA"/>
</dbReference>
<reference evidence="4 5" key="1">
    <citation type="submission" date="2020-08" db="EMBL/GenBank/DDBJ databases">
        <title>Genomic Encyclopedia of Type Strains, Phase IV (KMG-IV): sequencing the most valuable type-strain genomes for metagenomic binning, comparative biology and taxonomic classification.</title>
        <authorList>
            <person name="Goeker M."/>
        </authorList>
    </citation>
    <scope>NUCLEOTIDE SEQUENCE [LARGE SCALE GENOMIC DNA]</scope>
    <source>
        <strain evidence="4 5">DSM 17245</strain>
    </source>
</reference>
<dbReference type="Proteomes" id="UP000522163">
    <property type="component" value="Unassembled WGS sequence"/>
</dbReference>
<proteinExistence type="predicted"/>
<dbReference type="RefSeq" id="WP_183681690.1">
    <property type="nucleotide sequence ID" value="NZ_CAUVME010000016.1"/>
</dbReference>
<feature type="domain" description="N-acetyltransferase" evidence="3">
    <location>
        <begin position="16"/>
        <end position="175"/>
    </location>
</feature>
<sequence>MDCAFGNEIGLEEEALCLRKAEPSDLDAVAGLEAECFPKAEAATKEQFQERLKAYSNHFLLLFYAGRLISFINGFVSNQKDLFDEMYENVSLHDEDGDWQMIFGVNTHPEFQKRGIATKMMQVFLEEAKKEGRKGAVLTCKKEKIPFYSRCGFVLEGKSASVHGDAEWYQMRRRF</sequence>
<dbReference type="InterPro" id="IPR000182">
    <property type="entry name" value="GNAT_dom"/>
</dbReference>
<name>A0A7W9SDI7_9FIRM</name>
<organism evidence="4 5">
    <name type="scientific">Oribacterium sinus</name>
    <dbReference type="NCBI Taxonomy" id="237576"/>
    <lineage>
        <taxon>Bacteria</taxon>
        <taxon>Bacillati</taxon>
        <taxon>Bacillota</taxon>
        <taxon>Clostridia</taxon>
        <taxon>Lachnospirales</taxon>
        <taxon>Lachnospiraceae</taxon>
        <taxon>Oribacterium</taxon>
    </lineage>
</organism>
<evidence type="ECO:0000259" key="3">
    <source>
        <dbReference type="PROSITE" id="PS51186"/>
    </source>
</evidence>
<comment type="caution">
    <text evidence="4">The sequence shown here is derived from an EMBL/GenBank/DDBJ whole genome shotgun (WGS) entry which is preliminary data.</text>
</comment>
<keyword evidence="1" id="KW-0808">Transferase</keyword>
<dbReference type="CDD" id="cd04301">
    <property type="entry name" value="NAT_SF"/>
    <property type="match status" value="1"/>
</dbReference>